<dbReference type="GO" id="GO:0006334">
    <property type="term" value="P:nucleosome assembly"/>
    <property type="evidence" value="ECO:0007669"/>
    <property type="project" value="InterPro"/>
</dbReference>
<feature type="region of interest" description="Disordered" evidence="3">
    <location>
        <begin position="1047"/>
        <end position="1093"/>
    </location>
</feature>
<dbReference type="EMBL" id="RHLC01000027">
    <property type="protein sequence ID" value="TPP51022.1"/>
    <property type="molecule type" value="Genomic_DNA"/>
</dbReference>
<feature type="compositionally biased region" description="Low complexity" evidence="3">
    <location>
        <begin position="576"/>
        <end position="596"/>
    </location>
</feature>
<dbReference type="VEuPathDB" id="TriTrypDB:LDHU3_19.0500"/>
<feature type="region of interest" description="Disordered" evidence="3">
    <location>
        <begin position="358"/>
        <end position="383"/>
    </location>
</feature>
<evidence type="ECO:0000256" key="1">
    <source>
        <dbReference type="ARBA" id="ARBA00009947"/>
    </source>
</evidence>
<evidence type="ECO:0000313" key="5">
    <source>
        <dbReference type="Proteomes" id="UP000318447"/>
    </source>
</evidence>
<gene>
    <name evidence="4" type="ORF">CGC21_19365</name>
</gene>
<feature type="region of interest" description="Disordered" evidence="3">
    <location>
        <begin position="929"/>
        <end position="971"/>
    </location>
</feature>
<organism evidence="4 5">
    <name type="scientific">Leishmania donovani</name>
    <dbReference type="NCBI Taxonomy" id="5661"/>
    <lineage>
        <taxon>Eukaryota</taxon>
        <taxon>Discoba</taxon>
        <taxon>Euglenozoa</taxon>
        <taxon>Kinetoplastea</taxon>
        <taxon>Metakinetoplastina</taxon>
        <taxon>Trypanosomatida</taxon>
        <taxon>Trypanosomatidae</taxon>
        <taxon>Leishmaniinae</taxon>
        <taxon>Leishmania</taxon>
    </lineage>
</organism>
<dbReference type="AlphaFoldDB" id="A0A504XPT9"/>
<sequence>MPPKNQRNAPVVIPEEDDEGDMMEMDNMLDFQKYLDSDFSKNFMAGLPEKIRQRAQVLSAYDKDFSAQQKAYKVKEMDILRRYDALFEPLLQRRKEIVTGAAVSDEEVKKGMPEEHVNVISVEVDDTDEAAKAADAFGLEGFWLRVLRHHTVIDSTIEPHDEDVLKHLVDIRSSVAEGEYGSFQVIFTFSPNDFFEEETITATVSIKDDKPELTVSPITWKPGKNVMMHTVTKKQRAKRTGQVRTTTRDVLHTCIVPNAVRYYTGEAPNGFSDFNVLVQRFKLLNLVQRVAHRDVSEMLDTVGLEGLSRQGMLTRWACSGAEGDDGDASIDPKFGRPASGFDARIAAARWNSGIEEGSSAADSIRRSRTSNRPNAAGEADAAARLTTKRRRYVVRRTHHVLHRSRSERETFFSRLAEPRQRPGALVEEVLLCDEAVPPAHSRRGDDDARWLRDAADRNASEFAEHDRRGRYGGDTYGGRHGGAFTSASPARVQRRHSLDAYAYHHQDLRAHYYAPLQPSASPPHWAAAGASDARPGEKSAGELDDYEATLPSPTDRLHSQRNVSTDGDPHAVAFTSPPLRSRPAGAAPSSLGGPARMRSMNFASLAQGDAATASPAEGQRHEDQPTAEAFVRKSPSAPAVFMADDGVVKSPFTGGDVKSFAATAPTVALPRSGGSGAAAGDAPTVPQLHLPQSRAGGGDGFVLVDAGQGSGSTSGRMVFTDSESLRAAAGNSGSTSTSQVLKSPRAVRGLAPKAKPKGAVEGARVPLEAVRHASALLSRSGSFHPSPTIGSRGGSAYNSYAAATPQLQQLHPSGARTPPTTSGFGGGVPRSPRPHTVTVQAGTAGDVGDDADYDMPKSVTPLTVFRTAASPLGSLPHSGDVAFTASPTGYQVSAATKKSFEELSSAIDHMLLDHQQLLRQVYKDTHATSCGAARQPDSSPAASRPSERAGKVPASDEASSHSSSFEVDSEGLVEETAKKARYADGVDTTIGADPVSDGATGDVDVSLHAMSAEVEDEMLLYTQLQHQLTQLDADMVRLGLENANDAAAEGSDGAIGDRAGGASPLGRGAPMLQPSSSTTVTVQQPARPPHARGEVPEAIVQRLCAYRMKNFQYIAYNERLWNTSSISQFVFAQRLTAALTEECWGEVMAEVGSIMDEYVDGLVDHELQ</sequence>
<dbReference type="InterPro" id="IPR037231">
    <property type="entry name" value="NAP-like_sf"/>
</dbReference>
<proteinExistence type="inferred from homology"/>
<evidence type="ECO:0000256" key="3">
    <source>
        <dbReference type="SAM" id="MobiDB-lite"/>
    </source>
</evidence>
<dbReference type="InterPro" id="IPR002164">
    <property type="entry name" value="NAP_family"/>
</dbReference>
<accession>A0A504XPT9</accession>
<feature type="region of interest" description="Disordered" evidence="3">
    <location>
        <begin position="672"/>
        <end position="716"/>
    </location>
</feature>
<reference evidence="5" key="1">
    <citation type="submission" date="2019-02" db="EMBL/GenBank/DDBJ databases">
        <title>FDA dAtabase for Regulatory Grade micrObial Sequences (FDA-ARGOS): Supporting development and validation of Infectious Disease Dx tests.</title>
        <authorList>
            <person name="Duncan R."/>
            <person name="Fisher C."/>
            <person name="Tallon L."/>
            <person name="Sadzewicz L."/>
            <person name="Sengamalay N."/>
            <person name="Ott S."/>
            <person name="Godinez A."/>
            <person name="Nagaraj S."/>
            <person name="Vavikolanu K."/>
            <person name="Nadendla S."/>
            <person name="Aluvathingal J."/>
            <person name="Sichtig H."/>
        </authorList>
    </citation>
    <scope>NUCLEOTIDE SEQUENCE [LARGE SCALE GENOMIC DNA]</scope>
    <source>
        <strain evidence="5">FDAARGOS_361</strain>
    </source>
</reference>
<dbReference type="PANTHER" id="PTHR11875">
    <property type="entry name" value="TESTIS-SPECIFIC Y-ENCODED PROTEIN"/>
    <property type="match status" value="1"/>
</dbReference>
<evidence type="ECO:0000313" key="4">
    <source>
        <dbReference type="EMBL" id="TPP51022.1"/>
    </source>
</evidence>
<dbReference type="VEuPathDB" id="TriTrypDB:LdBPK_190450.1"/>
<dbReference type="Pfam" id="PF00956">
    <property type="entry name" value="NAP"/>
    <property type="match status" value="1"/>
</dbReference>
<name>A0A504XPT9_LEIDO</name>
<protein>
    <submittedName>
        <fullName evidence="4">Nucleosome assembly protein (NAP) family protein</fullName>
    </submittedName>
</protein>
<feature type="region of interest" description="Disordered" evidence="3">
    <location>
        <begin position="810"/>
        <end position="833"/>
    </location>
</feature>
<comment type="caution">
    <text evidence="4">The sequence shown here is derived from an EMBL/GenBank/DDBJ whole genome shotgun (WGS) entry which is preliminary data.</text>
</comment>
<evidence type="ECO:0000256" key="2">
    <source>
        <dbReference type="RuleBase" id="RU003876"/>
    </source>
</evidence>
<feature type="compositionally biased region" description="Low complexity" evidence="3">
    <location>
        <begin position="955"/>
        <end position="966"/>
    </location>
</feature>
<dbReference type="Gene3D" id="3.30.1120.90">
    <property type="entry name" value="Nucleosome assembly protein"/>
    <property type="match status" value="1"/>
</dbReference>
<feature type="region of interest" description="Disordered" evidence="3">
    <location>
        <begin position="519"/>
        <end position="632"/>
    </location>
</feature>
<dbReference type="SUPFAM" id="SSF143113">
    <property type="entry name" value="NAP-like"/>
    <property type="match status" value="1"/>
</dbReference>
<dbReference type="VEuPathDB" id="TriTrypDB:LdCL_190009500"/>
<dbReference type="Proteomes" id="UP000318447">
    <property type="component" value="Unassembled WGS sequence"/>
</dbReference>
<feature type="compositionally biased region" description="Low complexity" evidence="3">
    <location>
        <begin position="932"/>
        <end position="944"/>
    </location>
</feature>
<comment type="similarity">
    <text evidence="1 2">Belongs to the nucleosome assembly protein (NAP) family.</text>
</comment>
<dbReference type="GO" id="GO:0005634">
    <property type="term" value="C:nucleus"/>
    <property type="evidence" value="ECO:0007669"/>
    <property type="project" value="InterPro"/>
</dbReference>
<feature type="compositionally biased region" description="Polar residues" evidence="3">
    <location>
        <begin position="1073"/>
        <end position="1084"/>
    </location>
</feature>